<evidence type="ECO:0000313" key="11">
    <source>
        <dbReference type="EMBL" id="EXI77034.1"/>
    </source>
</evidence>
<comment type="function">
    <text evidence="9">Catalyzes the first step in the biosynthesis of ornithine lipids, which are phosphorus-free membrane lipids. Catalyzes the 3-hydroxyacyl-acyl carrier protein-dependent acylation of ornithine to form lyso-ornithine lipid (LOL).</text>
</comment>
<gene>
    <name evidence="11" type="ORF">AW10_04072</name>
</gene>
<comment type="catalytic activity">
    <reaction evidence="10">
        <text>a (3R)-hydroxyacyl-[ACP] + L-ornithine = a lyso-ornithine lipid + holo-[ACP] + H(+)</text>
        <dbReference type="Rhea" id="RHEA:20633"/>
        <dbReference type="Rhea" id="RHEA-COMP:9685"/>
        <dbReference type="Rhea" id="RHEA-COMP:9945"/>
        <dbReference type="ChEBI" id="CHEBI:15378"/>
        <dbReference type="ChEBI" id="CHEBI:46911"/>
        <dbReference type="ChEBI" id="CHEBI:64479"/>
        <dbReference type="ChEBI" id="CHEBI:78827"/>
        <dbReference type="ChEBI" id="CHEBI:138482"/>
        <dbReference type="EC" id="2.3.2.30"/>
    </reaction>
    <physiologicalReaction direction="left-to-right" evidence="10">
        <dbReference type="Rhea" id="RHEA:20634"/>
    </physiologicalReaction>
</comment>
<dbReference type="EC" id="2.3.2.30" evidence="7"/>
<evidence type="ECO:0000256" key="9">
    <source>
        <dbReference type="ARBA" id="ARBA00045724"/>
    </source>
</evidence>
<dbReference type="GO" id="GO:0043810">
    <property type="term" value="F:ornithine-acyl [acyl carrier protein] N-acyltransferase activity"/>
    <property type="evidence" value="ECO:0007669"/>
    <property type="project" value="UniProtKB-EC"/>
</dbReference>
<protein>
    <recommendedName>
        <fullName evidence="8">L-ornithine N(alpha)-acyltransferase</fullName>
        <ecNumber evidence="7">2.3.2.30</ecNumber>
    </recommendedName>
</protein>
<dbReference type="PANTHER" id="PTHR37323:SF1">
    <property type="entry name" value="L-ORNITHINE N(ALPHA)-ACYLTRANSFERASE"/>
    <property type="match status" value="1"/>
</dbReference>
<evidence type="ECO:0000256" key="4">
    <source>
        <dbReference type="ARBA" id="ARBA00023098"/>
    </source>
</evidence>
<dbReference type="Proteomes" id="UP000021816">
    <property type="component" value="Unassembled WGS sequence"/>
</dbReference>
<dbReference type="Gene3D" id="3.40.630.30">
    <property type="match status" value="1"/>
</dbReference>
<evidence type="ECO:0000313" key="12">
    <source>
        <dbReference type="Proteomes" id="UP000021816"/>
    </source>
</evidence>
<keyword evidence="2" id="KW-0444">Lipid biosynthesis</keyword>
<dbReference type="Pfam" id="PF13444">
    <property type="entry name" value="Acetyltransf_5"/>
    <property type="match status" value="1"/>
</dbReference>
<sequence length="251" mass="28673">MDQDLRERRRATPANSHPDYCVSLAQGTDEVRETQRLRYQVFASELDARVQGRIPGHDSDFYDPYCRHLLAREASSNRLVASLRVLSAGAANRVGSYHAENVFDISRLRKLRPRMAEVGRCCIHPHYRKGRIGSLLWTSLLDHLLNHDQHILVGCVAIGIADGGKHAASIFRQLRPQQMAPIDYRVFPLHRLPVEELANARPVVMPPLLEDYLRVGAWVCGEPAWNPDFNTADLMLMLPLSRLTRRQDQRR</sequence>
<evidence type="ECO:0000256" key="3">
    <source>
        <dbReference type="ARBA" id="ARBA00022679"/>
    </source>
</evidence>
<proteinExistence type="inferred from homology"/>
<keyword evidence="5" id="KW-0012">Acyltransferase</keyword>
<reference evidence="11 12" key="1">
    <citation type="submission" date="2014-02" db="EMBL/GenBank/DDBJ databases">
        <title>Expanding our view of genomic diversity in Candidatus Accumulibacter clades.</title>
        <authorList>
            <person name="Skennerton C.T."/>
            <person name="Barr J.J."/>
            <person name="Slater F.R."/>
            <person name="Bond P.L."/>
            <person name="Tyson G.W."/>
        </authorList>
    </citation>
    <scope>NUCLEOTIDE SEQUENCE [LARGE SCALE GENOMIC DNA]</scope>
    <source>
        <strain evidence="12">BA-92</strain>
    </source>
</reference>
<accession>A0A011QE63</accession>
<name>A0A011QE63_9PROT</name>
<dbReference type="GO" id="GO:0006629">
    <property type="term" value="P:lipid metabolic process"/>
    <property type="evidence" value="ECO:0007669"/>
    <property type="project" value="UniProtKB-KW"/>
</dbReference>
<dbReference type="PATRIC" id="fig|1454003.3.peg.4139"/>
<keyword evidence="4" id="KW-0443">Lipid metabolism</keyword>
<evidence type="ECO:0000256" key="5">
    <source>
        <dbReference type="ARBA" id="ARBA00023315"/>
    </source>
</evidence>
<dbReference type="AlphaFoldDB" id="A0A011QE63"/>
<evidence type="ECO:0000256" key="1">
    <source>
        <dbReference type="ARBA" id="ARBA00005189"/>
    </source>
</evidence>
<dbReference type="InterPro" id="IPR016181">
    <property type="entry name" value="Acyl_CoA_acyltransferase"/>
</dbReference>
<comment type="pathway">
    <text evidence="1">Lipid metabolism.</text>
</comment>
<dbReference type="STRING" id="1454003.AW10_04072"/>
<evidence type="ECO:0000256" key="2">
    <source>
        <dbReference type="ARBA" id="ARBA00022516"/>
    </source>
</evidence>
<organism evidence="11 12">
    <name type="scientific">Candidatus Accumulibacter appositus</name>
    <dbReference type="NCBI Taxonomy" id="1454003"/>
    <lineage>
        <taxon>Bacteria</taxon>
        <taxon>Pseudomonadati</taxon>
        <taxon>Pseudomonadota</taxon>
        <taxon>Betaproteobacteria</taxon>
        <taxon>Candidatus Accumulibacter</taxon>
    </lineage>
</organism>
<evidence type="ECO:0000256" key="6">
    <source>
        <dbReference type="ARBA" id="ARBA00038095"/>
    </source>
</evidence>
<evidence type="ECO:0000256" key="8">
    <source>
        <dbReference type="ARBA" id="ARBA00039866"/>
    </source>
</evidence>
<dbReference type="EMBL" id="JEMX01000127">
    <property type="protein sequence ID" value="EXI77034.1"/>
    <property type="molecule type" value="Genomic_DNA"/>
</dbReference>
<evidence type="ECO:0000256" key="10">
    <source>
        <dbReference type="ARBA" id="ARBA00047785"/>
    </source>
</evidence>
<dbReference type="PANTHER" id="PTHR37323">
    <property type="entry name" value="GCN5-RELATED N-ACETYLTRANSFERASE"/>
    <property type="match status" value="1"/>
</dbReference>
<comment type="caution">
    <text evidence="11">The sequence shown here is derived from an EMBL/GenBank/DDBJ whole genome shotgun (WGS) entry which is preliminary data.</text>
</comment>
<dbReference type="SUPFAM" id="SSF55729">
    <property type="entry name" value="Acyl-CoA N-acyltransferases (Nat)"/>
    <property type="match status" value="1"/>
</dbReference>
<evidence type="ECO:0000256" key="7">
    <source>
        <dbReference type="ARBA" id="ARBA00039058"/>
    </source>
</evidence>
<comment type="similarity">
    <text evidence="6">Belongs to the acetyltransferase family. OlsB subfamily.</text>
</comment>
<keyword evidence="3" id="KW-0808">Transferase</keyword>
<dbReference type="InterPro" id="IPR052351">
    <property type="entry name" value="Ornithine_N-alpha-AT"/>
</dbReference>